<accession>A0ABW3JJS4</accession>
<protein>
    <recommendedName>
        <fullName evidence="3">DKNYY family protein</fullName>
    </recommendedName>
</protein>
<dbReference type="EMBL" id="JBHTJI010000012">
    <property type="protein sequence ID" value="MFD0990748.1"/>
    <property type="molecule type" value="Genomic_DNA"/>
</dbReference>
<keyword evidence="2" id="KW-1185">Reference proteome</keyword>
<gene>
    <name evidence="1" type="ORF">ACFQ1R_11620</name>
</gene>
<organism evidence="1 2">
    <name type="scientific">Mariniflexile jejuense</name>
    <dbReference type="NCBI Taxonomy" id="1173582"/>
    <lineage>
        <taxon>Bacteria</taxon>
        <taxon>Pseudomonadati</taxon>
        <taxon>Bacteroidota</taxon>
        <taxon>Flavobacteriia</taxon>
        <taxon>Flavobacteriales</taxon>
        <taxon>Flavobacteriaceae</taxon>
        <taxon>Mariniflexile</taxon>
    </lineage>
</organism>
<name>A0ABW3JJS4_9FLAO</name>
<evidence type="ECO:0000313" key="2">
    <source>
        <dbReference type="Proteomes" id="UP001597061"/>
    </source>
</evidence>
<evidence type="ECO:0008006" key="3">
    <source>
        <dbReference type="Google" id="ProtNLM"/>
    </source>
</evidence>
<dbReference type="Proteomes" id="UP001597061">
    <property type="component" value="Unassembled WGS sequence"/>
</dbReference>
<evidence type="ECO:0000313" key="1">
    <source>
        <dbReference type="EMBL" id="MFD0990748.1"/>
    </source>
</evidence>
<proteinExistence type="predicted"/>
<reference evidence="2" key="1">
    <citation type="journal article" date="2019" name="Int. J. Syst. Evol. Microbiol.">
        <title>The Global Catalogue of Microorganisms (GCM) 10K type strain sequencing project: providing services to taxonomists for standard genome sequencing and annotation.</title>
        <authorList>
            <consortium name="The Broad Institute Genomics Platform"/>
            <consortium name="The Broad Institute Genome Sequencing Center for Infectious Disease"/>
            <person name="Wu L."/>
            <person name="Ma J."/>
        </authorList>
    </citation>
    <scope>NUCLEOTIDE SEQUENCE [LARGE SCALE GENOMIC DNA]</scope>
    <source>
        <strain evidence="2">CCUG 62414</strain>
    </source>
</reference>
<comment type="caution">
    <text evidence="1">The sequence shown here is derived from an EMBL/GenBank/DDBJ whole genome shotgun (WGS) entry which is preliminary data.</text>
</comment>
<dbReference type="RefSeq" id="WP_379926392.1">
    <property type="nucleotide sequence ID" value="NZ_JBHTJI010000012.1"/>
</dbReference>
<sequence length="236" mass="28287">MKHFTITFLFFSTFCFSQKIYQFDYLIEYEITFHQDSIKINDGTLRKVNKTKKAYYLTNSKNNEYHARITEMDSLKNKISFIDNNGVSANVTYLKSGLDEAEFIDIECKNVMRYQSQYKYEIKNYDFIKLNDTVINGKAYDRYKLESVKPKRTKRKKLGIIYYIIDKETAFHLPILDFTTAYEEWKSGSHLNNGLFFERYYIDYYGNLGTKERLINYQKIDKKIVIDDECNYARDK</sequence>